<reference evidence="1 3" key="2">
    <citation type="journal article" date="2014" name="BMC Genomics">
        <title>An improved genome release (version Mt4.0) for the model legume Medicago truncatula.</title>
        <authorList>
            <person name="Tang H."/>
            <person name="Krishnakumar V."/>
            <person name="Bidwell S."/>
            <person name="Rosen B."/>
            <person name="Chan A."/>
            <person name="Zhou S."/>
            <person name="Gentzbittel L."/>
            <person name="Childs K.L."/>
            <person name="Yandell M."/>
            <person name="Gundlach H."/>
            <person name="Mayer K.F."/>
            <person name="Schwartz D.C."/>
            <person name="Town C.D."/>
        </authorList>
    </citation>
    <scope>GENOME REANNOTATION</scope>
    <source>
        <strain evidence="2 3">cv. Jemalong A17</strain>
    </source>
</reference>
<dbReference type="HOGENOM" id="CLU_2376039_0_0_1"/>
<organism evidence="1 3">
    <name type="scientific">Medicago truncatula</name>
    <name type="common">Barrel medic</name>
    <name type="synonym">Medicago tribuloides</name>
    <dbReference type="NCBI Taxonomy" id="3880"/>
    <lineage>
        <taxon>Eukaryota</taxon>
        <taxon>Viridiplantae</taxon>
        <taxon>Streptophyta</taxon>
        <taxon>Embryophyta</taxon>
        <taxon>Tracheophyta</taxon>
        <taxon>Spermatophyta</taxon>
        <taxon>Magnoliopsida</taxon>
        <taxon>eudicotyledons</taxon>
        <taxon>Gunneridae</taxon>
        <taxon>Pentapetalae</taxon>
        <taxon>rosids</taxon>
        <taxon>fabids</taxon>
        <taxon>Fabales</taxon>
        <taxon>Fabaceae</taxon>
        <taxon>Papilionoideae</taxon>
        <taxon>50 kb inversion clade</taxon>
        <taxon>NPAAA clade</taxon>
        <taxon>Hologalegina</taxon>
        <taxon>IRL clade</taxon>
        <taxon>Trifolieae</taxon>
        <taxon>Medicago</taxon>
    </lineage>
</organism>
<reference evidence="1 3" key="1">
    <citation type="journal article" date="2011" name="Nature">
        <title>The Medicago genome provides insight into the evolution of rhizobial symbioses.</title>
        <authorList>
            <person name="Young N.D."/>
            <person name="Debelle F."/>
            <person name="Oldroyd G.E."/>
            <person name="Geurts R."/>
            <person name="Cannon S.B."/>
            <person name="Udvardi M.K."/>
            <person name="Benedito V.A."/>
            <person name="Mayer K.F."/>
            <person name="Gouzy J."/>
            <person name="Schoof H."/>
            <person name="Van de Peer Y."/>
            <person name="Proost S."/>
            <person name="Cook D.R."/>
            <person name="Meyers B.C."/>
            <person name="Spannagl M."/>
            <person name="Cheung F."/>
            <person name="De Mita S."/>
            <person name="Krishnakumar V."/>
            <person name="Gundlach H."/>
            <person name="Zhou S."/>
            <person name="Mudge J."/>
            <person name="Bharti A.K."/>
            <person name="Murray J.D."/>
            <person name="Naoumkina M.A."/>
            <person name="Rosen B."/>
            <person name="Silverstein K.A."/>
            <person name="Tang H."/>
            <person name="Rombauts S."/>
            <person name="Zhao P.X."/>
            <person name="Zhou P."/>
            <person name="Barbe V."/>
            <person name="Bardou P."/>
            <person name="Bechner M."/>
            <person name="Bellec A."/>
            <person name="Berger A."/>
            <person name="Berges H."/>
            <person name="Bidwell S."/>
            <person name="Bisseling T."/>
            <person name="Choisne N."/>
            <person name="Couloux A."/>
            <person name="Denny R."/>
            <person name="Deshpande S."/>
            <person name="Dai X."/>
            <person name="Doyle J.J."/>
            <person name="Dudez A.M."/>
            <person name="Farmer A.D."/>
            <person name="Fouteau S."/>
            <person name="Franken C."/>
            <person name="Gibelin C."/>
            <person name="Gish J."/>
            <person name="Goldstein S."/>
            <person name="Gonzalez A.J."/>
            <person name="Green P.J."/>
            <person name="Hallab A."/>
            <person name="Hartog M."/>
            <person name="Hua A."/>
            <person name="Humphray S.J."/>
            <person name="Jeong D.H."/>
            <person name="Jing Y."/>
            <person name="Jocker A."/>
            <person name="Kenton S.M."/>
            <person name="Kim D.J."/>
            <person name="Klee K."/>
            <person name="Lai H."/>
            <person name="Lang C."/>
            <person name="Lin S."/>
            <person name="Macmil S.L."/>
            <person name="Magdelenat G."/>
            <person name="Matthews L."/>
            <person name="McCorrison J."/>
            <person name="Monaghan E.L."/>
            <person name="Mun J.H."/>
            <person name="Najar F.Z."/>
            <person name="Nicholson C."/>
            <person name="Noirot C."/>
            <person name="O'Bleness M."/>
            <person name="Paule C.R."/>
            <person name="Poulain J."/>
            <person name="Prion F."/>
            <person name="Qin B."/>
            <person name="Qu C."/>
            <person name="Retzel E.F."/>
            <person name="Riddle C."/>
            <person name="Sallet E."/>
            <person name="Samain S."/>
            <person name="Samson N."/>
            <person name="Sanders I."/>
            <person name="Saurat O."/>
            <person name="Scarpelli C."/>
            <person name="Schiex T."/>
            <person name="Segurens B."/>
            <person name="Severin A.J."/>
            <person name="Sherrier D.J."/>
            <person name="Shi R."/>
            <person name="Sims S."/>
            <person name="Singer S.R."/>
            <person name="Sinharoy S."/>
            <person name="Sterck L."/>
            <person name="Viollet A."/>
            <person name="Wang B.B."/>
            <person name="Wang K."/>
            <person name="Wang M."/>
            <person name="Wang X."/>
            <person name="Warfsmann J."/>
            <person name="Weissenbach J."/>
            <person name="White D.D."/>
            <person name="White J.D."/>
            <person name="Wiley G.B."/>
            <person name="Wincker P."/>
            <person name="Xing Y."/>
            <person name="Yang L."/>
            <person name="Yao Z."/>
            <person name="Ying F."/>
            <person name="Zhai J."/>
            <person name="Zhou L."/>
            <person name="Zuber A."/>
            <person name="Denarie J."/>
            <person name="Dixon R.A."/>
            <person name="May G.D."/>
            <person name="Schwartz D.C."/>
            <person name="Rogers J."/>
            <person name="Quetier F."/>
            <person name="Town C.D."/>
            <person name="Roe B.A."/>
        </authorList>
    </citation>
    <scope>NUCLEOTIDE SEQUENCE [LARGE SCALE GENOMIC DNA]</scope>
    <source>
        <strain evidence="1">A17</strain>
        <strain evidence="2 3">cv. Jemalong A17</strain>
    </source>
</reference>
<sequence>MGTLVSKTQRISNFKGYLKIGGVVIGNWTDNDKKKVQYDLKARNILISTICLNEYQSVSHCKAAKAILDALETLHEGTEDVKQSKSIFLMMLHQH</sequence>
<evidence type="ECO:0000313" key="2">
    <source>
        <dbReference type="EnsemblPlants" id="AES76908"/>
    </source>
</evidence>
<dbReference type="EnsemblPlants" id="AES76908">
    <property type="protein sequence ID" value="AES76908"/>
    <property type="gene ID" value="MTR_6g088930"/>
</dbReference>
<dbReference type="EMBL" id="CM001222">
    <property type="protein sequence ID" value="AES76908.1"/>
    <property type="molecule type" value="Genomic_DNA"/>
</dbReference>
<dbReference type="Proteomes" id="UP000002051">
    <property type="component" value="Chromosome 6"/>
</dbReference>
<reference evidence="2" key="3">
    <citation type="submission" date="2015-04" db="UniProtKB">
        <authorList>
            <consortium name="EnsemblPlants"/>
        </authorList>
    </citation>
    <scope>IDENTIFICATION</scope>
    <source>
        <strain evidence="2">cv. Jemalong A17</strain>
    </source>
</reference>
<evidence type="ECO:0000313" key="3">
    <source>
        <dbReference type="Proteomes" id="UP000002051"/>
    </source>
</evidence>
<dbReference type="OMA" id="KSIFLMM"/>
<proteinExistence type="predicted"/>
<gene>
    <name evidence="1" type="ordered locus">MTR_6g088930</name>
</gene>
<dbReference type="PaxDb" id="3880-AES76908"/>
<name>G7KPX6_MEDTR</name>
<evidence type="ECO:0000313" key="1">
    <source>
        <dbReference type="EMBL" id="AES76908.1"/>
    </source>
</evidence>
<accession>G7KPX6</accession>
<keyword evidence="3" id="KW-1185">Reference proteome</keyword>
<protein>
    <submittedName>
        <fullName evidence="1 2">Uncharacterized protein</fullName>
    </submittedName>
</protein>
<dbReference type="AlphaFoldDB" id="G7KPX6"/>